<dbReference type="STRING" id="928856.SAMN04488049_104352"/>
<reference evidence="1 2" key="1">
    <citation type="submission" date="2015-09" db="EMBL/GenBank/DDBJ databases">
        <authorList>
            <consortium name="Swine Surveillance"/>
        </authorList>
    </citation>
    <scope>NUCLEOTIDE SEQUENCE [LARGE SCALE GENOMIC DNA]</scope>
    <source>
        <strain evidence="1 2">CECT 7557</strain>
    </source>
</reference>
<dbReference type="InterPro" id="IPR043519">
    <property type="entry name" value="NT_sf"/>
</dbReference>
<accession>A0A0N7M0N5</accession>
<dbReference type="SUPFAM" id="SSF81301">
    <property type="entry name" value="Nucleotidyltransferase"/>
    <property type="match status" value="1"/>
</dbReference>
<dbReference type="GO" id="GO:0016301">
    <property type="term" value="F:kinase activity"/>
    <property type="evidence" value="ECO:0007669"/>
    <property type="project" value="UniProtKB-KW"/>
</dbReference>
<dbReference type="Pfam" id="PF04229">
    <property type="entry name" value="GrpB"/>
    <property type="match status" value="1"/>
</dbReference>
<dbReference type="Proteomes" id="UP000052022">
    <property type="component" value="Unassembled WGS sequence"/>
</dbReference>
<protein>
    <submittedName>
        <fullName evidence="1">Dephospho-CoA kinase/protein folding accessory domain-containing protein</fullName>
    </submittedName>
</protein>
<keyword evidence="2" id="KW-1185">Reference proteome</keyword>
<evidence type="ECO:0000313" key="1">
    <source>
        <dbReference type="EMBL" id="CUH80961.1"/>
    </source>
</evidence>
<sequence>MILPGTPAQLINGLIAPADAEWPALAQRECDRWRAAALPGLLRIHHIGSTAVKSMPAKPVLDLLPEFGSLDALDAARAQIEGLGYQWMGEYGLPGRRYCRLDDPKTGNRTVQAHAYVQGSPEITRHLAFRDALRANASLRAAYAAVKGKCAALHPGDARGYGKCKSDWIQKVEARALAAASASGPIAPPIAPVEEPPS</sequence>
<proteinExistence type="predicted"/>
<keyword evidence="1" id="KW-0418">Kinase</keyword>
<dbReference type="OrthoDB" id="9799092at2"/>
<dbReference type="EMBL" id="CYSD01000041">
    <property type="protein sequence ID" value="CUH80961.1"/>
    <property type="molecule type" value="Genomic_DNA"/>
</dbReference>
<gene>
    <name evidence="1" type="ORF">TRM7557_03155</name>
</gene>
<dbReference type="Gene3D" id="3.30.460.10">
    <property type="entry name" value="Beta Polymerase, domain 2"/>
    <property type="match status" value="1"/>
</dbReference>
<dbReference type="PANTHER" id="PTHR34822">
    <property type="entry name" value="GRPB DOMAIN PROTEIN (AFU_ORTHOLOGUE AFUA_1G01530)"/>
    <property type="match status" value="1"/>
</dbReference>
<dbReference type="AlphaFoldDB" id="A0A0N7M0N5"/>
<dbReference type="PANTHER" id="PTHR34822:SF1">
    <property type="entry name" value="GRPB FAMILY PROTEIN"/>
    <property type="match status" value="1"/>
</dbReference>
<dbReference type="InterPro" id="IPR007344">
    <property type="entry name" value="GrpB/CoaE"/>
</dbReference>
<dbReference type="RefSeq" id="WP_082626631.1">
    <property type="nucleotide sequence ID" value="NZ_CYSD01000041.1"/>
</dbReference>
<evidence type="ECO:0000313" key="2">
    <source>
        <dbReference type="Proteomes" id="UP000052022"/>
    </source>
</evidence>
<keyword evidence="1" id="KW-0808">Transferase</keyword>
<organism evidence="1 2">
    <name type="scientific">Tritonibacter multivorans</name>
    <dbReference type="NCBI Taxonomy" id="928856"/>
    <lineage>
        <taxon>Bacteria</taxon>
        <taxon>Pseudomonadati</taxon>
        <taxon>Pseudomonadota</taxon>
        <taxon>Alphaproteobacteria</taxon>
        <taxon>Rhodobacterales</taxon>
        <taxon>Paracoccaceae</taxon>
        <taxon>Tritonibacter</taxon>
    </lineage>
</organism>
<name>A0A0N7M0N5_9RHOB</name>